<dbReference type="Pfam" id="PF20459">
    <property type="entry name" value="DUF6712"/>
    <property type="match status" value="1"/>
</dbReference>
<reference evidence="1 4" key="1">
    <citation type="submission" date="2010-11" db="EMBL/GenBank/DDBJ databases">
        <title>The Genome Sequence of Cellulophaga phage phiST.</title>
        <authorList>
            <consortium name="The Broad Institute Genome Sequencing Platform"/>
            <person name="Henn M.R."/>
            <person name="Reimann L."/>
            <person name="Holmfelt K."/>
            <person name="Levin J."/>
            <person name="Malboeuf C."/>
            <person name="Casali M."/>
            <person name="Russ C."/>
            <person name="Lennon N."/>
            <person name="Chapman S.B."/>
            <person name="Erlich R."/>
            <person name="Young S.K."/>
            <person name="Yandava C."/>
            <person name="Zeng Q."/>
            <person name="Alvarado L."/>
            <person name="Anderson S."/>
            <person name="Berlin A."/>
            <person name="Chen Z."/>
            <person name="Freedman E."/>
            <person name="Gellesch M."/>
            <person name="Goldberg J."/>
            <person name="Green L."/>
            <person name="Griggs A."/>
            <person name="Gujja S."/>
            <person name="Heilman E.R."/>
            <person name="Heiman D."/>
            <person name="Hollinger A."/>
            <person name="Howarth C."/>
            <person name="Larson L."/>
            <person name="Mehta T."/>
            <person name="Pearson M."/>
            <person name="Roberts A."/>
            <person name="Ryan E."/>
            <person name="Saif S."/>
            <person name="Shea T."/>
            <person name="Shenoy N."/>
            <person name="Sisk P."/>
            <person name="Stolte C."/>
            <person name="Sykes S."/>
            <person name="White J."/>
            <person name="Haas B."/>
            <person name="Nusbaum C."/>
            <person name="Birren B."/>
        </authorList>
    </citation>
    <scope>NUCLEOTIDE SEQUENCE [LARGE SCALE GENOMIC DNA]</scope>
    <source>
        <strain evidence="4">phiST</strain>
        <strain evidence="1">PhiST</strain>
    </source>
</reference>
<dbReference type="Proteomes" id="UP000203074">
    <property type="component" value="Segment"/>
</dbReference>
<evidence type="ECO:0000313" key="1">
    <source>
        <dbReference type="EMBL" id="AGH56722.1"/>
    </source>
</evidence>
<dbReference type="EMBL" id="KC821604">
    <property type="protein sequence ID" value="AGO47226.1"/>
    <property type="molecule type" value="Genomic_DNA"/>
</dbReference>
<dbReference type="InterPro" id="IPR046558">
    <property type="entry name" value="DUF6712"/>
</dbReference>
<dbReference type="RefSeq" id="YP_007673405.1">
    <property type="nucleotide sequence ID" value="NC_020842.1"/>
</dbReference>
<reference evidence="2 3" key="2">
    <citation type="journal article" date="2013" name="Proc. Natl. Acad. Sci. U.S.A.">
        <title>Twelve previously unknown phage genera are ubiquitous in global oceans.</title>
        <authorList>
            <person name="Holmfeldt K."/>
            <person name="Solonenko N."/>
            <person name="Shah M."/>
            <person name="Corrier K."/>
            <person name="Riemann L."/>
            <person name="Verberkmoes N.C."/>
            <person name="Sullivan M.B."/>
        </authorList>
    </citation>
    <scope>NUCLEOTIDE SEQUENCE [LARGE SCALE GENOMIC DNA]</scope>
    <source>
        <strain evidence="2">PhiST</strain>
    </source>
</reference>
<gene>
    <name evidence="1" type="ORF">CGPG_00023</name>
    <name evidence="2" type="ORF">PhiST_gp087</name>
</gene>
<dbReference type="KEGG" id="vg:15009921"/>
<name>M4SK65_9CAUD</name>
<evidence type="ECO:0000313" key="2">
    <source>
        <dbReference type="EMBL" id="AGO47226.1"/>
    </source>
</evidence>
<keyword evidence="4" id="KW-1185">Reference proteome</keyword>
<organism evidence="1 4">
    <name type="scientific">Cellulophaga phage phiST</name>
    <dbReference type="NCBI Taxonomy" id="756282"/>
    <lineage>
        <taxon>Viruses</taxon>
        <taxon>Duplodnaviria</taxon>
        <taxon>Heunggongvirae</taxon>
        <taxon>Uroviricota</taxon>
        <taxon>Caudoviricetes</taxon>
        <taxon>Cbastvirus</taxon>
        <taxon>Cbastvirus ST</taxon>
    </lineage>
</organism>
<accession>M4SK65</accession>
<evidence type="ECO:0000313" key="3">
    <source>
        <dbReference type="Proteomes" id="UP000014729"/>
    </source>
</evidence>
<protein>
    <submittedName>
        <fullName evidence="2">Structural protein</fullName>
    </submittedName>
</protein>
<evidence type="ECO:0000313" key="4">
    <source>
        <dbReference type="Proteomes" id="UP000203074"/>
    </source>
</evidence>
<sequence length="166" mass="18835">MYKAVTENQLIISDIASVMSDYTSIQIDIDERKVKAAALVAQRIDIKRLVNQSVLDRLIDVGQEYSDTDQQLLELIIPPLCYYTYYRCLLMFQGTFTDSGYVYESEAESRNAAKSVANQMKSIGDDFMLEVEKFLNAEKPSSDDNISRKVSSNVRVFGGEEFRGNN</sequence>
<proteinExistence type="predicted"/>
<dbReference type="Proteomes" id="UP000014729">
    <property type="component" value="Segment"/>
</dbReference>
<dbReference type="EMBL" id="HQ634192">
    <property type="protein sequence ID" value="AGH56722.1"/>
    <property type="molecule type" value="Genomic_DNA"/>
</dbReference>
<dbReference type="GeneID" id="15009921"/>
<reference evidence="3" key="3">
    <citation type="submission" date="2013-03" db="EMBL/GenBank/DDBJ databases">
        <title>The Cellulophaga phages: a novel, diverse, and globally ubiquitous model system.</title>
        <authorList>
            <person name="Holmfeldt K."/>
            <person name="Solonenko N."/>
            <person name="Shah M."/>
            <person name="Corrier K."/>
            <person name="Riemann L."/>
            <person name="VerBerkmoes N.C."/>
            <person name="Sullivan M.B."/>
        </authorList>
    </citation>
    <scope>NUCLEOTIDE SEQUENCE [LARGE SCALE GENOMIC DNA]</scope>
</reference>